<protein>
    <recommendedName>
        <fullName evidence="1">PLC-beta PH domain-containing protein</fullName>
    </recommendedName>
</protein>
<dbReference type="Pfam" id="PF17787">
    <property type="entry name" value="PH_14"/>
    <property type="match status" value="1"/>
</dbReference>
<sequence length="142" mass="16335">MTNYWCRWLLRFVLARGRPCSEALNTGAYVPHGVMNLIVGDSCNGTPVTLRVDVKGFFLYWVDQNHEMDMLDIATIRDVRTGQYAKKPRDIKLRQIVTMGSQDTLEEKTVTVCHGADFVNVNFINFCCTRKEIARKERLLSM</sequence>
<dbReference type="AlphaFoldDB" id="A0A182JBR7"/>
<dbReference type="InterPro" id="IPR037862">
    <property type="entry name" value="PLC-beta_PH"/>
</dbReference>
<name>A0A182JBR7_ANOAO</name>
<dbReference type="Gene3D" id="2.30.29.240">
    <property type="match status" value="1"/>
</dbReference>
<accession>A0A182JBR7</accession>
<feature type="domain" description="PLC-beta PH" evidence="1">
    <location>
        <begin position="41"/>
        <end position="136"/>
    </location>
</feature>
<proteinExistence type="predicted"/>
<evidence type="ECO:0000259" key="1">
    <source>
        <dbReference type="Pfam" id="PF17787"/>
    </source>
</evidence>
<dbReference type="STRING" id="41427.A0A182JBR7"/>
<dbReference type="VEuPathDB" id="VectorBase:AATE015111"/>
<reference evidence="2" key="1">
    <citation type="submission" date="2022-08" db="UniProtKB">
        <authorList>
            <consortium name="EnsemblMetazoa"/>
        </authorList>
    </citation>
    <scope>IDENTIFICATION</scope>
    <source>
        <strain evidence="2">EBRO</strain>
    </source>
</reference>
<dbReference type="SUPFAM" id="SSF50729">
    <property type="entry name" value="PH domain-like"/>
    <property type="match status" value="1"/>
</dbReference>
<dbReference type="EnsemblMetazoa" id="AATE015111-RA">
    <property type="protein sequence ID" value="AATE015111-PA.1"/>
    <property type="gene ID" value="AATE015111"/>
</dbReference>
<evidence type="ECO:0000313" key="2">
    <source>
        <dbReference type="EnsemblMetazoa" id="AATE015111-PA.1"/>
    </source>
</evidence>
<dbReference type="CDD" id="cd13361">
    <property type="entry name" value="PH_PLC_beta"/>
    <property type="match status" value="1"/>
</dbReference>
<organism evidence="2">
    <name type="scientific">Anopheles atroparvus</name>
    <name type="common">European mosquito</name>
    <dbReference type="NCBI Taxonomy" id="41427"/>
    <lineage>
        <taxon>Eukaryota</taxon>
        <taxon>Metazoa</taxon>
        <taxon>Ecdysozoa</taxon>
        <taxon>Arthropoda</taxon>
        <taxon>Hexapoda</taxon>
        <taxon>Insecta</taxon>
        <taxon>Pterygota</taxon>
        <taxon>Neoptera</taxon>
        <taxon>Endopterygota</taxon>
        <taxon>Diptera</taxon>
        <taxon>Nematocera</taxon>
        <taxon>Culicoidea</taxon>
        <taxon>Culicidae</taxon>
        <taxon>Anophelinae</taxon>
        <taxon>Anopheles</taxon>
    </lineage>
</organism>